<dbReference type="Proteomes" id="UP000595095">
    <property type="component" value="Chromosome"/>
</dbReference>
<comment type="cofactor">
    <cofactor evidence="7">
        <name>a divalent metal cation</name>
        <dbReference type="ChEBI" id="CHEBI:60240"/>
    </cofactor>
    <text evidence="7">Binds 1 divalent metal cation per subunit.</text>
</comment>
<dbReference type="InterPro" id="IPR011059">
    <property type="entry name" value="Metal-dep_hydrolase_composite"/>
</dbReference>
<dbReference type="PANTHER" id="PTHR11113:SF14">
    <property type="entry name" value="N-ACETYLGLUCOSAMINE-6-PHOSPHATE DEACETYLASE"/>
    <property type="match status" value="1"/>
</dbReference>
<evidence type="ECO:0000313" key="10">
    <source>
        <dbReference type="Proteomes" id="UP000595095"/>
    </source>
</evidence>
<dbReference type="SUPFAM" id="SSF51556">
    <property type="entry name" value="Metallo-dependent hydrolases"/>
    <property type="match status" value="1"/>
</dbReference>
<evidence type="ECO:0000259" key="8">
    <source>
        <dbReference type="Pfam" id="PF01979"/>
    </source>
</evidence>
<sequence>MTDFFCPSLFDGQTLHRDVRFTVDEGRIAAFTPDSAAGDACVLTGLVCPGFIDTQVNGGGGVQFNDQPTFGCLQQMATAHARHGTSSLLPTVITDDIETMQEAANAQAKAYHHAPSRFVGIHFEGPHLSEAKKGMHSARHLRILGDEEMAIFCRQDLGQVMLTVAPETVTPDQIRTLVAHKVIVSVGHTNASFEQCAEAFAAGATGATHLFNAMSAFTSREPGVVGAALYHPDVYCGLILDLAHVHKISAALAIAQKGAQRIMLVTDAMGPAASDTDHFVYQDKKVMKQHGTLRLDDGTLAGSILTMDMAVKNAASLEGVSLAQALMMATRTPAQFLGLNNIGRLGESSYANFVCLDDSLQLTGHWHQGVSQI</sequence>
<evidence type="ECO:0000256" key="1">
    <source>
        <dbReference type="ARBA" id="ARBA00010716"/>
    </source>
</evidence>
<evidence type="ECO:0000313" key="9">
    <source>
        <dbReference type="EMBL" id="QPG05520.1"/>
    </source>
</evidence>
<accession>A0A7S9DX72</accession>
<dbReference type="Pfam" id="PF01979">
    <property type="entry name" value="Amidohydro_1"/>
    <property type="match status" value="1"/>
</dbReference>
<dbReference type="NCBIfam" id="TIGR00221">
    <property type="entry name" value="nagA"/>
    <property type="match status" value="1"/>
</dbReference>
<protein>
    <recommendedName>
        <fullName evidence="5">N-acetylgalactosamine-6-phosphate deacetylase</fullName>
        <ecNumber evidence="5">3.5.1.25</ecNumber>
    </recommendedName>
    <alternativeName>
        <fullName evidence="5">N-acetylglucosamine-6-phosphate deacetylase</fullName>
    </alternativeName>
</protein>
<keyword evidence="2 7" id="KW-0479">Metal-binding</keyword>
<feature type="binding site" evidence="7">
    <location>
        <position position="124"/>
    </location>
    <ligand>
        <name>Zn(2+)</name>
        <dbReference type="ChEBI" id="CHEBI:29105"/>
    </ligand>
</feature>
<evidence type="ECO:0000256" key="6">
    <source>
        <dbReference type="PIRSR" id="PIRSR038994-1"/>
    </source>
</evidence>
<evidence type="ECO:0000256" key="4">
    <source>
        <dbReference type="ARBA" id="ARBA00023277"/>
    </source>
</evidence>
<dbReference type="InterPro" id="IPR003764">
    <property type="entry name" value="GlcNAc_6-P_deAcase"/>
</dbReference>
<evidence type="ECO:0000256" key="7">
    <source>
        <dbReference type="PIRSR" id="PIRSR038994-3"/>
    </source>
</evidence>
<reference evidence="9 10" key="1">
    <citation type="submission" date="2020-11" db="EMBL/GenBank/DDBJ databases">
        <title>Complete genome sequence for Salinimonas sp. strain G2-b.</title>
        <authorList>
            <person name="Park S.-J."/>
        </authorList>
    </citation>
    <scope>NUCLEOTIDE SEQUENCE [LARGE SCALE GENOMIC DNA]</scope>
    <source>
        <strain evidence="9 10">G2-b</strain>
    </source>
</reference>
<organism evidence="9 10">
    <name type="scientific">Salinimonas marina</name>
    <dbReference type="NCBI Taxonomy" id="2785918"/>
    <lineage>
        <taxon>Bacteria</taxon>
        <taxon>Pseudomonadati</taxon>
        <taxon>Pseudomonadota</taxon>
        <taxon>Gammaproteobacteria</taxon>
        <taxon>Alteromonadales</taxon>
        <taxon>Alteromonadaceae</taxon>
        <taxon>Alteromonas/Salinimonas group</taxon>
        <taxon>Salinimonas</taxon>
    </lineage>
</organism>
<dbReference type="EMBL" id="CP064795">
    <property type="protein sequence ID" value="QPG05520.1"/>
    <property type="molecule type" value="Genomic_DNA"/>
</dbReference>
<dbReference type="KEGG" id="smaa:IT774_15715"/>
<keyword evidence="4 5" id="KW-0119">Carbohydrate metabolism</keyword>
<dbReference type="RefSeq" id="WP_195810607.1">
    <property type="nucleotide sequence ID" value="NZ_CP064795.1"/>
</dbReference>
<dbReference type="InterPro" id="IPR032466">
    <property type="entry name" value="Metal_Hydrolase"/>
</dbReference>
<gene>
    <name evidence="9" type="primary">nagA</name>
    <name evidence="9" type="ORF">IT774_15715</name>
</gene>
<feature type="binding site" evidence="7">
    <location>
        <position position="209"/>
    </location>
    <ligand>
        <name>Zn(2+)</name>
        <dbReference type="ChEBI" id="CHEBI:29105"/>
    </ligand>
</feature>
<dbReference type="Gene3D" id="2.30.40.10">
    <property type="entry name" value="Urease, subunit C, domain 1"/>
    <property type="match status" value="1"/>
</dbReference>
<dbReference type="PIRSF" id="PIRSF038994">
    <property type="entry name" value="NagA"/>
    <property type="match status" value="1"/>
</dbReference>
<dbReference type="AlphaFoldDB" id="A0A7S9DX72"/>
<keyword evidence="10" id="KW-1185">Reference proteome</keyword>
<name>A0A7S9DX72_9ALTE</name>
<keyword evidence="3 5" id="KW-0378">Hydrolase</keyword>
<dbReference type="PANTHER" id="PTHR11113">
    <property type="entry name" value="N-ACETYLGLUCOSAMINE-6-PHOSPHATE DEACETYLASE"/>
    <property type="match status" value="1"/>
</dbReference>
<feature type="binding site" evidence="7">
    <location>
        <position position="188"/>
    </location>
    <ligand>
        <name>Zn(2+)</name>
        <dbReference type="ChEBI" id="CHEBI:29105"/>
    </ligand>
</feature>
<dbReference type="GO" id="GO:0006046">
    <property type="term" value="P:N-acetylglucosamine catabolic process"/>
    <property type="evidence" value="ECO:0007669"/>
    <property type="project" value="TreeGrafter"/>
</dbReference>
<feature type="domain" description="Amidohydrolase-related" evidence="8">
    <location>
        <begin position="46"/>
        <end position="358"/>
    </location>
</feature>
<dbReference type="EC" id="3.5.1.25" evidence="5"/>
<dbReference type="FunFam" id="3.20.20.140:FF:000004">
    <property type="entry name" value="N-acetylglucosamine-6-phosphate deacetylase"/>
    <property type="match status" value="1"/>
</dbReference>
<comment type="catalytic activity">
    <reaction evidence="5">
        <text>N-acetyl-D-glucosamine 6-phosphate + H2O = D-glucosamine 6-phosphate + acetate</text>
        <dbReference type="Rhea" id="RHEA:22936"/>
        <dbReference type="ChEBI" id="CHEBI:15377"/>
        <dbReference type="ChEBI" id="CHEBI:30089"/>
        <dbReference type="ChEBI" id="CHEBI:57513"/>
        <dbReference type="ChEBI" id="CHEBI:58725"/>
        <dbReference type="EC" id="3.5.1.25"/>
    </reaction>
</comment>
<dbReference type="GO" id="GO:0008448">
    <property type="term" value="F:N-acetylglucosamine-6-phosphate deacetylase activity"/>
    <property type="evidence" value="ECO:0007669"/>
    <property type="project" value="UniProtKB-UniRule"/>
</dbReference>
<evidence type="ECO:0000256" key="3">
    <source>
        <dbReference type="ARBA" id="ARBA00022801"/>
    </source>
</evidence>
<evidence type="ECO:0000256" key="2">
    <source>
        <dbReference type="ARBA" id="ARBA00022723"/>
    </source>
</evidence>
<comment type="similarity">
    <text evidence="1 5">Belongs to the metallo-dependent hydrolases superfamily. NagA family.</text>
</comment>
<dbReference type="GO" id="GO:0046872">
    <property type="term" value="F:metal ion binding"/>
    <property type="evidence" value="ECO:0007669"/>
    <property type="project" value="UniProtKB-KW"/>
</dbReference>
<dbReference type="Gene3D" id="3.20.20.140">
    <property type="entry name" value="Metal-dependent hydrolases"/>
    <property type="match status" value="1"/>
</dbReference>
<dbReference type="InterPro" id="IPR006680">
    <property type="entry name" value="Amidohydro-rel"/>
</dbReference>
<evidence type="ECO:0000256" key="5">
    <source>
        <dbReference type="PIRNR" id="PIRNR038994"/>
    </source>
</evidence>
<proteinExistence type="inferred from homology"/>
<feature type="active site" description="Proton donor/acceptor" evidence="6">
    <location>
        <position position="267"/>
    </location>
</feature>